<feature type="domain" description="Amino acid permease/ SLC12A" evidence="7">
    <location>
        <begin position="26"/>
        <end position="78"/>
    </location>
</feature>
<organism evidence="8 9">
    <name type="scientific">Pseudomonas azerbaijanorientalis</name>
    <dbReference type="NCBI Taxonomy" id="2842350"/>
    <lineage>
        <taxon>Bacteria</taxon>
        <taxon>Pseudomonadati</taxon>
        <taxon>Pseudomonadota</taxon>
        <taxon>Gammaproteobacteria</taxon>
        <taxon>Pseudomonadales</taxon>
        <taxon>Pseudomonadaceae</taxon>
        <taxon>Pseudomonas</taxon>
    </lineage>
</organism>
<feature type="non-terminal residue" evidence="8">
    <location>
        <position position="80"/>
    </location>
</feature>
<comment type="caution">
    <text evidence="8">The sequence shown here is derived from an EMBL/GenBank/DDBJ whole genome shotgun (WGS) entry which is preliminary data.</text>
</comment>
<keyword evidence="2" id="KW-0813">Transport</keyword>
<proteinExistence type="predicted"/>
<protein>
    <submittedName>
        <fullName evidence="8">Amino acid permease</fullName>
    </submittedName>
</protein>
<evidence type="ECO:0000256" key="4">
    <source>
        <dbReference type="ARBA" id="ARBA00022989"/>
    </source>
</evidence>
<keyword evidence="3 6" id="KW-0812">Transmembrane</keyword>
<evidence type="ECO:0000313" key="8">
    <source>
        <dbReference type="EMBL" id="MFL9002839.1"/>
    </source>
</evidence>
<comment type="subcellular location">
    <subcellularLocation>
        <location evidence="1">Membrane</location>
        <topology evidence="1">Multi-pass membrane protein</topology>
    </subcellularLocation>
</comment>
<feature type="transmembrane region" description="Helical" evidence="6">
    <location>
        <begin position="55"/>
        <end position="77"/>
    </location>
</feature>
<dbReference type="Pfam" id="PF00324">
    <property type="entry name" value="AA_permease"/>
    <property type="match status" value="1"/>
</dbReference>
<evidence type="ECO:0000256" key="6">
    <source>
        <dbReference type="SAM" id="Phobius"/>
    </source>
</evidence>
<dbReference type="EMBL" id="JBJNUY010000052">
    <property type="protein sequence ID" value="MFL9002839.1"/>
    <property type="molecule type" value="Genomic_DNA"/>
</dbReference>
<evidence type="ECO:0000256" key="5">
    <source>
        <dbReference type="ARBA" id="ARBA00023136"/>
    </source>
</evidence>
<sequence>MNDPQGFEAISRREQGLQRRLSAAQMSMIAIGGAIGTGLFMGSAFAIGFAGPSVLLSYAVGALITLLLMGCLAEMTVAHA</sequence>
<keyword evidence="9" id="KW-1185">Reference proteome</keyword>
<keyword evidence="4 6" id="KW-1133">Transmembrane helix</keyword>
<accession>A0ABW8WD29</accession>
<dbReference type="PANTHER" id="PTHR43495:SF5">
    <property type="entry name" value="GAMMA-AMINOBUTYRIC ACID PERMEASE"/>
    <property type="match status" value="1"/>
</dbReference>
<evidence type="ECO:0000256" key="3">
    <source>
        <dbReference type="ARBA" id="ARBA00022692"/>
    </source>
</evidence>
<evidence type="ECO:0000313" key="9">
    <source>
        <dbReference type="Proteomes" id="UP001628646"/>
    </source>
</evidence>
<gene>
    <name evidence="8" type="ORF">ACJ8NA_29930</name>
</gene>
<dbReference type="PANTHER" id="PTHR43495">
    <property type="entry name" value="GABA PERMEASE"/>
    <property type="match status" value="1"/>
</dbReference>
<evidence type="ECO:0000256" key="1">
    <source>
        <dbReference type="ARBA" id="ARBA00004141"/>
    </source>
</evidence>
<dbReference type="Proteomes" id="UP001628646">
    <property type="component" value="Unassembled WGS sequence"/>
</dbReference>
<dbReference type="Gene3D" id="1.20.1740.10">
    <property type="entry name" value="Amino acid/polyamine transporter I"/>
    <property type="match status" value="1"/>
</dbReference>
<evidence type="ECO:0000259" key="7">
    <source>
        <dbReference type="Pfam" id="PF00324"/>
    </source>
</evidence>
<reference evidence="8 9" key="1">
    <citation type="submission" date="2024-12" db="EMBL/GenBank/DDBJ databases">
        <title>Pseudomonas species isolated from Lotus nodules promote plant growth.</title>
        <authorList>
            <person name="Yu Y.-H."/>
            <person name="Kurtenbach J."/>
            <person name="Crosbie D."/>
            <person name="Brachmann A."/>
            <person name="Marin M."/>
        </authorList>
    </citation>
    <scope>NUCLEOTIDE SEQUENCE [LARGE SCALE GENOMIC DNA]</scope>
    <source>
        <strain evidence="8 9">PLb11B</strain>
    </source>
</reference>
<feature type="transmembrane region" description="Helical" evidence="6">
    <location>
        <begin position="21"/>
        <end position="49"/>
    </location>
</feature>
<name>A0ABW8WD29_9PSED</name>
<keyword evidence="5 6" id="KW-0472">Membrane</keyword>
<evidence type="ECO:0000256" key="2">
    <source>
        <dbReference type="ARBA" id="ARBA00022448"/>
    </source>
</evidence>
<dbReference type="InterPro" id="IPR004841">
    <property type="entry name" value="AA-permease/SLC12A_dom"/>
</dbReference>